<evidence type="ECO:0000313" key="2">
    <source>
        <dbReference type="Proteomes" id="UP001159363"/>
    </source>
</evidence>
<proteinExistence type="predicted"/>
<accession>A0ABQ9HU60</accession>
<dbReference type="EMBL" id="JARBHB010000003">
    <property type="protein sequence ID" value="KAJ8887924.1"/>
    <property type="molecule type" value="Genomic_DNA"/>
</dbReference>
<keyword evidence="2" id="KW-1185">Reference proteome</keyword>
<reference evidence="1 2" key="1">
    <citation type="submission" date="2023-02" db="EMBL/GenBank/DDBJ databases">
        <title>LHISI_Scaffold_Assembly.</title>
        <authorList>
            <person name="Stuart O.P."/>
            <person name="Cleave R."/>
            <person name="Magrath M.J.L."/>
            <person name="Mikheyev A.S."/>
        </authorList>
    </citation>
    <scope>NUCLEOTIDE SEQUENCE [LARGE SCALE GENOMIC DNA]</scope>
    <source>
        <strain evidence="1">Daus_M_001</strain>
        <tissue evidence="1">Leg muscle</tissue>
    </source>
</reference>
<dbReference type="Proteomes" id="UP001159363">
    <property type="component" value="Chromosome 3"/>
</dbReference>
<sequence length="211" mass="24545">MKIPRRLAADGFEDTWSLHTFCDASQSAYEGIRFSWEVVLMEISQYVWSFQRQESRHRRILASCARRTESSWLKLKQEDWPKSEVKVNHNEVPSERRNLTTVSPSAKEEVEWYSMENTKKKKIGGQTCLSSEEESTVINGVITCSDWGYPITVLDLQMFTKYYLDSLGKIVPKFANNLTGVDWAYSMLKCHKSLIGQRSAREHELMYLQIT</sequence>
<name>A0ABQ9HU60_9NEOP</name>
<protein>
    <submittedName>
        <fullName evidence="1">Uncharacterized protein</fullName>
    </submittedName>
</protein>
<organism evidence="1 2">
    <name type="scientific">Dryococelus australis</name>
    <dbReference type="NCBI Taxonomy" id="614101"/>
    <lineage>
        <taxon>Eukaryota</taxon>
        <taxon>Metazoa</taxon>
        <taxon>Ecdysozoa</taxon>
        <taxon>Arthropoda</taxon>
        <taxon>Hexapoda</taxon>
        <taxon>Insecta</taxon>
        <taxon>Pterygota</taxon>
        <taxon>Neoptera</taxon>
        <taxon>Polyneoptera</taxon>
        <taxon>Phasmatodea</taxon>
        <taxon>Verophasmatodea</taxon>
        <taxon>Anareolatae</taxon>
        <taxon>Phasmatidae</taxon>
        <taxon>Eurycanthinae</taxon>
        <taxon>Dryococelus</taxon>
    </lineage>
</organism>
<evidence type="ECO:0000313" key="1">
    <source>
        <dbReference type="EMBL" id="KAJ8887924.1"/>
    </source>
</evidence>
<comment type="caution">
    <text evidence="1">The sequence shown here is derived from an EMBL/GenBank/DDBJ whole genome shotgun (WGS) entry which is preliminary data.</text>
</comment>
<gene>
    <name evidence="1" type="ORF">PR048_007408</name>
</gene>